<dbReference type="GO" id="GO:0010436">
    <property type="term" value="F:carotenoid dioxygenase activity"/>
    <property type="evidence" value="ECO:0007669"/>
    <property type="project" value="TreeGrafter"/>
</dbReference>
<comment type="cofactor">
    <cofactor evidence="5">
        <name>Fe(2+)</name>
        <dbReference type="ChEBI" id="CHEBI:29033"/>
    </cofactor>
    <text evidence="5">Binds 1 Fe(2+) ion per subunit.</text>
</comment>
<keyword evidence="7" id="KW-1185">Reference proteome</keyword>
<keyword evidence="3" id="KW-0560">Oxidoreductase</keyword>
<dbReference type="Proteomes" id="UP000186817">
    <property type="component" value="Unassembled WGS sequence"/>
</dbReference>
<sequence length="518" mass="58701">MFMAFPVLVSLPFGRPSEWSALHVCRPKCLSGTNVTRAAQGPLTVHAGPAKFEFGDDEFVDWVDGQAMLYRLKIGGDGDCQYKNRWLDTWNHRMHREAGRIAVRETCSRPSLKNFWERFMYLFSPPNNENGNLHISQIAGSRCVSMSVGSACLEFELDNMNTLGKVPFDDELVEGGPLIFHAEPHVDKDTGEWVTCAIQLRISPEDMGLKPEYVVFSVMPDTSKTPGAPVQRRLIRRISTEYPSPVHTIALTKKYIVMIQIPYPLNWDGMLNAEARWLMNGVYEGNLNDYNTWQPERPTTIRIINRITGEETQTFETDPFFFFHIINSFEEAGGPSGEDEIVNLDVVCYNEPPVGFPLRQARSGDVEDWRGGGGEVRRFAMNIRTGECTCTGWPDNCFDEPKINPKVDGIRHKYSWGVIDDNGMLRLTKQDHDSQEVWKWEGQDVSRELPWQPVFVPEPYSNEEDAGAILSFVRDQPTGDTFCVVLDSKTMQEQARIHFPKGHHVPLHGHGTFISGGV</sequence>
<feature type="binding site" evidence="5">
    <location>
        <position position="324"/>
    </location>
    <ligand>
        <name>Fe cation</name>
        <dbReference type="ChEBI" id="CHEBI:24875"/>
        <note>catalytic</note>
    </ligand>
</feature>
<accession>A0A1Q9CCN3</accession>
<gene>
    <name evidence="6" type="primary">Bco2</name>
    <name evidence="6" type="ORF">AK812_SmicGene38887</name>
</gene>
<feature type="binding site" evidence="5">
    <location>
        <position position="247"/>
    </location>
    <ligand>
        <name>Fe cation</name>
        <dbReference type="ChEBI" id="CHEBI:24875"/>
        <note>catalytic</note>
    </ligand>
</feature>
<evidence type="ECO:0000256" key="4">
    <source>
        <dbReference type="ARBA" id="ARBA00023004"/>
    </source>
</evidence>
<evidence type="ECO:0000313" key="6">
    <source>
        <dbReference type="EMBL" id="OLP80676.1"/>
    </source>
</evidence>
<evidence type="ECO:0000256" key="2">
    <source>
        <dbReference type="ARBA" id="ARBA00022723"/>
    </source>
</evidence>
<evidence type="ECO:0000256" key="3">
    <source>
        <dbReference type="ARBA" id="ARBA00023002"/>
    </source>
</evidence>
<dbReference type="PANTHER" id="PTHR10543:SF24">
    <property type="entry name" value="CAROTENOID ISOMEROOXYGENASE"/>
    <property type="match status" value="1"/>
</dbReference>
<reference evidence="6 7" key="1">
    <citation type="submission" date="2016-02" db="EMBL/GenBank/DDBJ databases">
        <title>Genome analysis of coral dinoflagellate symbionts highlights evolutionary adaptations to a symbiotic lifestyle.</title>
        <authorList>
            <person name="Aranda M."/>
            <person name="Li Y."/>
            <person name="Liew Y.J."/>
            <person name="Baumgarten S."/>
            <person name="Simakov O."/>
            <person name="Wilson M."/>
            <person name="Piel J."/>
            <person name="Ashoor H."/>
            <person name="Bougouffa S."/>
            <person name="Bajic V.B."/>
            <person name="Ryu T."/>
            <person name="Ravasi T."/>
            <person name="Bayer T."/>
            <person name="Micklem G."/>
            <person name="Kim H."/>
            <person name="Bhak J."/>
            <person name="Lajeunesse T.C."/>
            <person name="Voolstra C.R."/>
        </authorList>
    </citation>
    <scope>NUCLEOTIDE SEQUENCE [LARGE SCALE GENOMIC DNA]</scope>
    <source>
        <strain evidence="6 7">CCMP2467</strain>
    </source>
</reference>
<keyword evidence="2 5" id="KW-0479">Metal-binding</keyword>
<dbReference type="GO" id="GO:0016121">
    <property type="term" value="P:carotene catabolic process"/>
    <property type="evidence" value="ECO:0007669"/>
    <property type="project" value="TreeGrafter"/>
</dbReference>
<protein>
    <submittedName>
        <fullName evidence="6">Beta,beta-carotene 9',10'-oxygenase</fullName>
    </submittedName>
</protein>
<dbReference type="PANTHER" id="PTHR10543">
    <property type="entry name" value="BETA-CAROTENE DIOXYGENASE"/>
    <property type="match status" value="1"/>
</dbReference>
<evidence type="ECO:0000256" key="5">
    <source>
        <dbReference type="PIRSR" id="PIRSR604294-1"/>
    </source>
</evidence>
<feature type="binding site" evidence="5">
    <location>
        <position position="510"/>
    </location>
    <ligand>
        <name>Fe cation</name>
        <dbReference type="ChEBI" id="CHEBI:24875"/>
        <note>catalytic</note>
    </ligand>
</feature>
<comment type="similarity">
    <text evidence="1">Belongs to the carotenoid oxygenase family.</text>
</comment>
<dbReference type="OMA" id="VIGRMDC"/>
<dbReference type="InterPro" id="IPR004294">
    <property type="entry name" value="Carotenoid_Oase"/>
</dbReference>
<evidence type="ECO:0000256" key="1">
    <source>
        <dbReference type="ARBA" id="ARBA00006787"/>
    </source>
</evidence>
<dbReference type="GO" id="GO:0046872">
    <property type="term" value="F:metal ion binding"/>
    <property type="evidence" value="ECO:0007669"/>
    <property type="project" value="UniProtKB-KW"/>
</dbReference>
<dbReference type="AlphaFoldDB" id="A0A1Q9CCN3"/>
<organism evidence="6 7">
    <name type="scientific">Symbiodinium microadriaticum</name>
    <name type="common">Dinoflagellate</name>
    <name type="synonym">Zooxanthella microadriatica</name>
    <dbReference type="NCBI Taxonomy" id="2951"/>
    <lineage>
        <taxon>Eukaryota</taxon>
        <taxon>Sar</taxon>
        <taxon>Alveolata</taxon>
        <taxon>Dinophyceae</taxon>
        <taxon>Suessiales</taxon>
        <taxon>Symbiodiniaceae</taxon>
        <taxon>Symbiodinium</taxon>
    </lineage>
</organism>
<proteinExistence type="inferred from homology"/>
<comment type="caution">
    <text evidence="6">The sequence shown here is derived from an EMBL/GenBank/DDBJ whole genome shotgun (WGS) entry which is preliminary data.</text>
</comment>
<dbReference type="EMBL" id="LSRX01001358">
    <property type="protein sequence ID" value="OLP80676.1"/>
    <property type="molecule type" value="Genomic_DNA"/>
</dbReference>
<evidence type="ECO:0000313" key="7">
    <source>
        <dbReference type="Proteomes" id="UP000186817"/>
    </source>
</evidence>
<keyword evidence="4 5" id="KW-0408">Iron</keyword>
<name>A0A1Q9CCN3_SYMMI</name>
<dbReference type="OrthoDB" id="407010at2759"/>
<dbReference type="Pfam" id="PF03055">
    <property type="entry name" value="RPE65"/>
    <property type="match status" value="1"/>
</dbReference>